<sequence length="343" mass="36471">MLINHELIYVFKVSAESTEGVPVKRAEISLLFVAKRFGTMIAGFSPVIQGLLGTLFTWGLTAVGAALVFVFSSGQKRILDGSLGFAAGVMLAASYWSLLAPAIDMAEDSGKYGAFSFLPVAVGFSLGAAFVYLADLALPALGVGADPHKALALPVDYKSQKEKEEDTPPLHAEVQELSIRIGRAGPRPDKVENGELYQRKRSPLRPGAGAGRGSPPGRGGADREQLETHRPAHPRHHHPQHPRGPGGGCGVRGHWKDSVRHFRESQEPGHRHRNPELPRRPCSESASQGERSVRMESLLVWPAQWHGGAGCRVTGCGCRGDGGALAPLRAGLRCGSHGVCGGG</sequence>
<feature type="transmembrane region" description="Helical" evidence="6">
    <location>
        <begin position="47"/>
        <end position="71"/>
    </location>
</feature>
<feature type="region of interest" description="Disordered" evidence="5">
    <location>
        <begin position="178"/>
        <end position="293"/>
    </location>
</feature>
<feature type="compositionally biased region" description="Basic and acidic residues" evidence="5">
    <location>
        <begin position="254"/>
        <end position="282"/>
    </location>
</feature>
<accession>A0A9Q1I5B8</accession>
<dbReference type="GO" id="GO:0005385">
    <property type="term" value="F:zinc ion transmembrane transporter activity"/>
    <property type="evidence" value="ECO:0007669"/>
    <property type="project" value="TreeGrafter"/>
</dbReference>
<dbReference type="OrthoDB" id="262547at2759"/>
<name>A0A9Q1I5B8_CONCO</name>
<evidence type="ECO:0000256" key="3">
    <source>
        <dbReference type="ARBA" id="ARBA00022475"/>
    </source>
</evidence>
<evidence type="ECO:0000256" key="6">
    <source>
        <dbReference type="SAM" id="Phobius"/>
    </source>
</evidence>
<keyword evidence="6" id="KW-1133">Transmembrane helix</keyword>
<keyword evidence="6" id="KW-0812">Transmembrane</keyword>
<dbReference type="GO" id="GO:0005886">
    <property type="term" value="C:plasma membrane"/>
    <property type="evidence" value="ECO:0007669"/>
    <property type="project" value="UniProtKB-SubCell"/>
</dbReference>
<dbReference type="Proteomes" id="UP001152803">
    <property type="component" value="Unassembled WGS sequence"/>
</dbReference>
<reference evidence="7" key="1">
    <citation type="journal article" date="2023" name="Science">
        <title>Genome structures resolve the early diversification of teleost fishes.</title>
        <authorList>
            <person name="Parey E."/>
            <person name="Louis A."/>
            <person name="Montfort J."/>
            <person name="Bouchez O."/>
            <person name="Roques C."/>
            <person name="Iampietro C."/>
            <person name="Lluch J."/>
            <person name="Castinel A."/>
            <person name="Donnadieu C."/>
            <person name="Desvignes T."/>
            <person name="Floi Bucao C."/>
            <person name="Jouanno E."/>
            <person name="Wen M."/>
            <person name="Mejri S."/>
            <person name="Dirks R."/>
            <person name="Jansen H."/>
            <person name="Henkel C."/>
            <person name="Chen W.J."/>
            <person name="Zahm M."/>
            <person name="Cabau C."/>
            <person name="Klopp C."/>
            <person name="Thompson A.W."/>
            <person name="Robinson-Rechavi M."/>
            <person name="Braasch I."/>
            <person name="Lecointre G."/>
            <person name="Bobe J."/>
            <person name="Postlethwait J.H."/>
            <person name="Berthelot C."/>
            <person name="Roest Crollius H."/>
            <person name="Guiguen Y."/>
        </authorList>
    </citation>
    <scope>NUCLEOTIDE SEQUENCE</scope>
    <source>
        <strain evidence="7">Concon-B</strain>
    </source>
</reference>
<feature type="transmembrane region" description="Helical" evidence="6">
    <location>
        <begin position="83"/>
        <end position="103"/>
    </location>
</feature>
<feature type="compositionally biased region" description="Gly residues" evidence="5">
    <location>
        <begin position="208"/>
        <end position="219"/>
    </location>
</feature>
<keyword evidence="3" id="KW-1003">Cell membrane</keyword>
<protein>
    <recommendedName>
        <fullName evidence="9">Zinc transporter ZIP11</fullName>
    </recommendedName>
</protein>
<feature type="compositionally biased region" description="Basic and acidic residues" evidence="5">
    <location>
        <begin position="220"/>
        <end position="230"/>
    </location>
</feature>
<proteinExistence type="inferred from homology"/>
<organism evidence="7 8">
    <name type="scientific">Conger conger</name>
    <name type="common">Conger eel</name>
    <name type="synonym">Muraena conger</name>
    <dbReference type="NCBI Taxonomy" id="82655"/>
    <lineage>
        <taxon>Eukaryota</taxon>
        <taxon>Metazoa</taxon>
        <taxon>Chordata</taxon>
        <taxon>Craniata</taxon>
        <taxon>Vertebrata</taxon>
        <taxon>Euteleostomi</taxon>
        <taxon>Actinopterygii</taxon>
        <taxon>Neopterygii</taxon>
        <taxon>Teleostei</taxon>
        <taxon>Anguilliformes</taxon>
        <taxon>Congridae</taxon>
        <taxon>Conger</taxon>
    </lineage>
</organism>
<dbReference type="EMBL" id="JAFJMO010000002">
    <property type="protein sequence ID" value="KAJ8283184.1"/>
    <property type="molecule type" value="Genomic_DNA"/>
</dbReference>
<keyword evidence="4" id="KW-0862">Zinc</keyword>
<evidence type="ECO:0000313" key="8">
    <source>
        <dbReference type="Proteomes" id="UP001152803"/>
    </source>
</evidence>
<evidence type="ECO:0000256" key="1">
    <source>
        <dbReference type="ARBA" id="ARBA00004651"/>
    </source>
</evidence>
<evidence type="ECO:0008006" key="9">
    <source>
        <dbReference type="Google" id="ProtNLM"/>
    </source>
</evidence>
<dbReference type="AlphaFoldDB" id="A0A9Q1I5B8"/>
<dbReference type="PANTHER" id="PTHR11040">
    <property type="entry name" value="ZINC/IRON TRANSPORTER"/>
    <property type="match status" value="1"/>
</dbReference>
<evidence type="ECO:0000256" key="5">
    <source>
        <dbReference type="SAM" id="MobiDB-lite"/>
    </source>
</evidence>
<comment type="subcellular location">
    <subcellularLocation>
        <location evidence="1">Cell membrane</location>
        <topology evidence="1">Multi-pass membrane protein</topology>
    </subcellularLocation>
</comment>
<evidence type="ECO:0000313" key="7">
    <source>
        <dbReference type="EMBL" id="KAJ8283184.1"/>
    </source>
</evidence>
<evidence type="ECO:0000256" key="2">
    <source>
        <dbReference type="ARBA" id="ARBA00006939"/>
    </source>
</evidence>
<gene>
    <name evidence="7" type="ORF">COCON_G00020340</name>
</gene>
<comment type="caution">
    <text evidence="7">The sequence shown here is derived from an EMBL/GenBank/DDBJ whole genome shotgun (WGS) entry which is preliminary data.</text>
</comment>
<comment type="similarity">
    <text evidence="2">Belongs to the ZIP transporter (TC 2.A.5) family.</text>
</comment>
<feature type="transmembrane region" description="Helical" evidence="6">
    <location>
        <begin position="115"/>
        <end position="134"/>
    </location>
</feature>
<keyword evidence="6" id="KW-0472">Membrane</keyword>
<evidence type="ECO:0000256" key="4">
    <source>
        <dbReference type="ARBA" id="ARBA00022833"/>
    </source>
</evidence>
<feature type="compositionally biased region" description="Basic residues" evidence="5">
    <location>
        <begin position="231"/>
        <end position="241"/>
    </location>
</feature>
<keyword evidence="8" id="KW-1185">Reference proteome</keyword>
<dbReference type="PANTHER" id="PTHR11040:SF211">
    <property type="entry name" value="ZINC TRANSPORTER ZIP11"/>
    <property type="match status" value="1"/>
</dbReference>